<reference evidence="1 2" key="1">
    <citation type="journal article" date="2022" name="Plant J.">
        <title>Chromosome-level genome of Camellia lanceoleosa provides a valuable resource for understanding genome evolution and self-incompatibility.</title>
        <authorList>
            <person name="Gong W."/>
            <person name="Xiao S."/>
            <person name="Wang L."/>
            <person name="Liao Z."/>
            <person name="Chang Y."/>
            <person name="Mo W."/>
            <person name="Hu G."/>
            <person name="Li W."/>
            <person name="Zhao G."/>
            <person name="Zhu H."/>
            <person name="Hu X."/>
            <person name="Ji K."/>
            <person name="Xiang X."/>
            <person name="Song Q."/>
            <person name="Yuan D."/>
            <person name="Jin S."/>
            <person name="Zhang L."/>
        </authorList>
    </citation>
    <scope>NUCLEOTIDE SEQUENCE [LARGE SCALE GENOMIC DNA]</scope>
    <source>
        <strain evidence="1">SQ_2022a</strain>
    </source>
</reference>
<dbReference type="Proteomes" id="UP001060215">
    <property type="component" value="Chromosome 13"/>
</dbReference>
<evidence type="ECO:0000313" key="1">
    <source>
        <dbReference type="EMBL" id="KAI7991193.1"/>
    </source>
</evidence>
<evidence type="ECO:0000313" key="2">
    <source>
        <dbReference type="Proteomes" id="UP001060215"/>
    </source>
</evidence>
<accession>A0ACC0FSC5</accession>
<sequence length="203" mass="22936">MEIKIRSPINQYTVNRAGAASNLMGSVNAPEDSEDEVPPNDAPEDAPANVMPLSEQPQYLTELLAMEEQRYNQRVQWEHQMANQPHSFPSRLFQLSQKKREELKEYSFITFCVLFNARASTSSINQEVSSSTRITDLQEGWIRMIISIIELLEADNFDLHCFQSLTGLQFCLRVNISSALALLSFCFSSTGASGLQFWSRCSA</sequence>
<proteinExistence type="predicted"/>
<name>A0ACC0FSC5_9ERIC</name>
<protein>
    <submittedName>
        <fullName evidence="1">Uncharacterized protein</fullName>
    </submittedName>
</protein>
<keyword evidence="2" id="KW-1185">Reference proteome</keyword>
<comment type="caution">
    <text evidence="1">The sequence shown here is derived from an EMBL/GenBank/DDBJ whole genome shotgun (WGS) entry which is preliminary data.</text>
</comment>
<dbReference type="EMBL" id="CM045770">
    <property type="protein sequence ID" value="KAI7991193.1"/>
    <property type="molecule type" value="Genomic_DNA"/>
</dbReference>
<organism evidence="1 2">
    <name type="scientific">Camellia lanceoleosa</name>
    <dbReference type="NCBI Taxonomy" id="1840588"/>
    <lineage>
        <taxon>Eukaryota</taxon>
        <taxon>Viridiplantae</taxon>
        <taxon>Streptophyta</taxon>
        <taxon>Embryophyta</taxon>
        <taxon>Tracheophyta</taxon>
        <taxon>Spermatophyta</taxon>
        <taxon>Magnoliopsida</taxon>
        <taxon>eudicotyledons</taxon>
        <taxon>Gunneridae</taxon>
        <taxon>Pentapetalae</taxon>
        <taxon>asterids</taxon>
        <taxon>Ericales</taxon>
        <taxon>Theaceae</taxon>
        <taxon>Camellia</taxon>
    </lineage>
</organism>
<gene>
    <name evidence="1" type="ORF">LOK49_LG12G00880</name>
</gene>